<evidence type="ECO:0000256" key="1">
    <source>
        <dbReference type="SAM" id="MobiDB-lite"/>
    </source>
</evidence>
<organism evidence="2">
    <name type="scientific">Serratia marcescens</name>
    <dbReference type="NCBI Taxonomy" id="615"/>
    <lineage>
        <taxon>Bacteria</taxon>
        <taxon>Pseudomonadati</taxon>
        <taxon>Pseudomonadota</taxon>
        <taxon>Gammaproteobacteria</taxon>
        <taxon>Enterobacterales</taxon>
        <taxon>Yersiniaceae</taxon>
        <taxon>Serratia</taxon>
    </lineage>
</organism>
<keyword evidence="2" id="KW-0614">Plasmid</keyword>
<dbReference type="EMBL" id="HQ896493">
    <property type="protein sequence ID" value="AEM89413.1"/>
    <property type="molecule type" value="Genomic_DNA"/>
</dbReference>
<sequence length="366" mass="42292">MQGNVHSQNAAQVNPVKSTISRRGANNALRRGQQKIHRRYTPNLCCRVPKGMASKVVARMSSHDWRRNDDLIGLRRQGYIPYTQRNNPDYRPKPMRIAARSESREALTVLSMVLGANCDYNPDSDYPFEIMLPFEDVAKAMGVLHVYESGRKAYDVALHALSVLEQLDYLIVSRGQDTDTGQNKPLRIWLTENFFTSRGIQVDEIRQWLNQYRLWAIKNGLTESLRKKYERHLVRIAHLGIDIERKHSLKNRLKKIRRWVVSPDLQNLKRNAEQVIDNELARRQQDAQRLDTLLDDTAAGIKKLAAARRQKQNGFYQAWVQWTMGRSPLKAMQLENTLKREQPGLLNSDPEAFYRLLLERAGAIPA</sequence>
<protein>
    <submittedName>
        <fullName evidence="2">Protein RepA</fullName>
    </submittedName>
</protein>
<proteinExistence type="predicted"/>
<name>G3EKF9_SERMA</name>
<dbReference type="AlphaFoldDB" id="G3EKF9"/>
<feature type="region of interest" description="Disordered" evidence="1">
    <location>
        <begin position="1"/>
        <end position="34"/>
    </location>
</feature>
<geneLocation type="plasmid" evidence="2">
    <name>pSM22</name>
</geneLocation>
<dbReference type="RefSeq" id="WP_014072581.1">
    <property type="nucleotide sequence ID" value="NC_015972.3"/>
</dbReference>
<feature type="compositionally biased region" description="Polar residues" evidence="1">
    <location>
        <begin position="1"/>
        <end position="21"/>
    </location>
</feature>
<reference evidence="2" key="1">
    <citation type="journal article" date="2019" name="Mol. Biol. (Mosk.)">
        <title>Evolution and Comparative Genomics of the pSM22 Plasmid of the IncF/MOBF12 Group.</title>
        <authorList>
            <person name="Iasakov T.R."/>
            <person name="Anisimova L.G."/>
            <person name="Zharikova N.V."/>
            <person name="Zhurenko E.I."/>
            <person name="Korobov V.V."/>
            <person name="Markusheva T.V."/>
        </authorList>
    </citation>
    <scope>NUCLEOTIDE SEQUENCE</scope>
    <source>
        <strain evidence="2">B-6493</strain>
        <plasmid evidence="2">pSM22</plasmid>
    </source>
</reference>
<accession>G3EKF9</accession>
<evidence type="ECO:0000313" key="2">
    <source>
        <dbReference type="EMBL" id="AEM89413.1"/>
    </source>
</evidence>
<gene>
    <name evidence="2" type="primary">repA</name>
    <name evidence="2" type="ORF">pSM019</name>
</gene>